<feature type="binding site" evidence="9">
    <location>
        <position position="236"/>
    </location>
    <ligand>
        <name>Mn(2+)</name>
        <dbReference type="ChEBI" id="CHEBI:29035"/>
    </ligand>
</feature>
<dbReference type="InterPro" id="IPR019858">
    <property type="entry name" value="CRISPR-assoc_Cas1_HMARI/TNEAP"/>
</dbReference>
<comment type="cofactor">
    <cofactor evidence="9">
        <name>Mg(2+)</name>
        <dbReference type="ChEBI" id="CHEBI:18420"/>
    </cofactor>
    <cofactor evidence="9">
        <name>Mn(2+)</name>
        <dbReference type="ChEBI" id="CHEBI:29035"/>
    </cofactor>
</comment>
<keyword evidence="3 9" id="KW-0255">Endonuclease</keyword>
<dbReference type="Pfam" id="PF01867">
    <property type="entry name" value="Cas_Cas1"/>
    <property type="match status" value="1"/>
</dbReference>
<evidence type="ECO:0000313" key="10">
    <source>
        <dbReference type="EMBL" id="BBE29976.1"/>
    </source>
</evidence>
<dbReference type="GO" id="GO:0016787">
    <property type="term" value="F:hydrolase activity"/>
    <property type="evidence" value="ECO:0007669"/>
    <property type="project" value="UniProtKB-KW"/>
</dbReference>
<sequence>MKRSYYLFSNGELKRRDNSLIIKNTRTSKYIPVEDVNQIYVFGEISFNSKLTNFLFQNNITVHFFNYYGYYSGSFYPRENLLSGDVHLKQAVNHLNFHKRLLIAKEFINSASFNISRNLKYYNRKGITLEFQIKEIDFLRKKINNVNSIEELMGIEGNIRKIYYSTWDFFINQNINFKKREKHPPKNWINSLISFINSLIYTTTLTEIYHTHLDPTISFLHSPSERRYSLSLDISEIFKPIVGDRLIFSLLNKNMITHESFIEEFNHIILKDSAKKIILKEFDERLKQTIKHKKLNKKVSYRRLFRLECYKLEKHVTEDTKYEGFKIWW</sequence>
<comment type="function">
    <text evidence="9">CRISPR (clustered regularly interspaced short palindromic repeat), is an adaptive immune system that provides protection against mobile genetic elements (viruses, transposable elements and conjugative plasmids). CRISPR clusters contain spacers, sequences complementary to antecedent mobile elements, and target invading nucleic acids. CRISPR clusters are transcribed and processed into CRISPR RNA (crRNA). Acts as a dsDNA endonuclease. Involved in the integration of spacer DNA into the CRISPR cassette.</text>
</comment>
<protein>
    <recommendedName>
        <fullName evidence="9">CRISPR-associated endonuclease Cas1</fullName>
        <ecNumber evidence="9">3.1.-.-</ecNumber>
    </recommendedName>
</protein>
<keyword evidence="8 9" id="KW-0464">Manganese</keyword>
<dbReference type="GO" id="GO:0051607">
    <property type="term" value="P:defense response to virus"/>
    <property type="evidence" value="ECO:0007669"/>
    <property type="project" value="UniProtKB-UniRule"/>
</dbReference>
<dbReference type="InterPro" id="IPR042206">
    <property type="entry name" value="CRISPR-assoc_Cas1_C"/>
</dbReference>
<keyword evidence="11" id="KW-1185">Reference proteome</keyword>
<evidence type="ECO:0000313" key="11">
    <source>
        <dbReference type="Proteomes" id="UP000516361"/>
    </source>
</evidence>
<reference evidence="10 11" key="1">
    <citation type="submission" date="2018-06" db="EMBL/GenBank/DDBJ databases">
        <title>Genome sequencing of Oceanotoga sp. sy52.</title>
        <authorList>
            <person name="Mori K."/>
        </authorList>
    </citation>
    <scope>NUCLEOTIDE SEQUENCE [LARGE SCALE GENOMIC DNA]</scope>
    <source>
        <strain evidence="11">sy52</strain>
    </source>
</reference>
<dbReference type="Gene3D" id="1.20.120.920">
    <property type="entry name" value="CRISPR-associated endonuclease Cas1, C-terminal domain"/>
    <property type="match status" value="1"/>
</dbReference>
<keyword evidence="6 9" id="KW-0051">Antiviral defense</keyword>
<feature type="binding site" evidence="9">
    <location>
        <position position="221"/>
    </location>
    <ligand>
        <name>Mn(2+)</name>
        <dbReference type="ChEBI" id="CHEBI:29035"/>
    </ligand>
</feature>
<dbReference type="PANTHER" id="PTHR43219">
    <property type="entry name" value="CRISPR-ASSOCIATED ENDONUCLEASE CAS1"/>
    <property type="match status" value="1"/>
</dbReference>
<dbReference type="GO" id="GO:0046872">
    <property type="term" value="F:metal ion binding"/>
    <property type="evidence" value="ECO:0007669"/>
    <property type="project" value="UniProtKB-UniRule"/>
</dbReference>
<evidence type="ECO:0000256" key="3">
    <source>
        <dbReference type="ARBA" id="ARBA00022759"/>
    </source>
</evidence>
<keyword evidence="1 9" id="KW-0540">Nuclease</keyword>
<evidence type="ECO:0000256" key="1">
    <source>
        <dbReference type="ARBA" id="ARBA00022722"/>
    </source>
</evidence>
<accession>A0A7G1G439</accession>
<dbReference type="InParanoid" id="A0A7G1G439"/>
<organism evidence="10 11">
    <name type="scientific">Tepiditoga spiralis</name>
    <dbReference type="NCBI Taxonomy" id="2108365"/>
    <lineage>
        <taxon>Bacteria</taxon>
        <taxon>Thermotogati</taxon>
        <taxon>Thermotogota</taxon>
        <taxon>Thermotogae</taxon>
        <taxon>Petrotogales</taxon>
        <taxon>Petrotogaceae</taxon>
        <taxon>Tepiditoga</taxon>
    </lineage>
</organism>
<evidence type="ECO:0000256" key="7">
    <source>
        <dbReference type="ARBA" id="ARBA00023125"/>
    </source>
</evidence>
<dbReference type="NCBIfam" id="TIGR03641">
    <property type="entry name" value="cas1_HMARI"/>
    <property type="match status" value="1"/>
</dbReference>
<dbReference type="GO" id="GO:0004520">
    <property type="term" value="F:DNA endonuclease activity"/>
    <property type="evidence" value="ECO:0007669"/>
    <property type="project" value="InterPro"/>
</dbReference>
<evidence type="ECO:0000256" key="5">
    <source>
        <dbReference type="ARBA" id="ARBA00022842"/>
    </source>
</evidence>
<keyword evidence="7 9" id="KW-0238">DNA-binding</keyword>
<dbReference type="EMBL" id="AP018712">
    <property type="protein sequence ID" value="BBE29976.1"/>
    <property type="molecule type" value="Genomic_DNA"/>
</dbReference>
<evidence type="ECO:0000256" key="8">
    <source>
        <dbReference type="ARBA" id="ARBA00023211"/>
    </source>
</evidence>
<dbReference type="Gene3D" id="3.100.10.20">
    <property type="entry name" value="CRISPR-associated endonuclease Cas1, N-terminal domain"/>
    <property type="match status" value="1"/>
</dbReference>
<dbReference type="EC" id="3.1.-.-" evidence="9"/>
<dbReference type="AlphaFoldDB" id="A0A7G1G439"/>
<name>A0A7G1G439_9BACT</name>
<evidence type="ECO:0000256" key="6">
    <source>
        <dbReference type="ARBA" id="ARBA00023118"/>
    </source>
</evidence>
<dbReference type="KEGG" id="ocy:OSSY52_01170"/>
<evidence type="ECO:0000256" key="9">
    <source>
        <dbReference type="HAMAP-Rule" id="MF_01470"/>
    </source>
</evidence>
<keyword evidence="2 9" id="KW-0479">Metal-binding</keyword>
<dbReference type="InterPro" id="IPR042211">
    <property type="entry name" value="CRISPR-assoc_Cas1_N"/>
</dbReference>
<dbReference type="RefSeq" id="WP_190615116.1">
    <property type="nucleotide sequence ID" value="NZ_AP018712.1"/>
</dbReference>
<dbReference type="GO" id="GO:0043571">
    <property type="term" value="P:maintenance of CRISPR repeat elements"/>
    <property type="evidence" value="ECO:0007669"/>
    <property type="project" value="UniProtKB-UniRule"/>
</dbReference>
<evidence type="ECO:0000256" key="4">
    <source>
        <dbReference type="ARBA" id="ARBA00022801"/>
    </source>
</evidence>
<comment type="subunit">
    <text evidence="9">Homodimer, forms a heterotetramer with a Cas2 homodimer.</text>
</comment>
<keyword evidence="5 9" id="KW-0460">Magnesium</keyword>
<gene>
    <name evidence="10" type="primary">cas1_1</name>
    <name evidence="9" type="synonym">cas1</name>
    <name evidence="10" type="ORF">OSSY52_01170</name>
</gene>
<dbReference type="NCBIfam" id="TIGR00287">
    <property type="entry name" value="cas1"/>
    <property type="match status" value="1"/>
</dbReference>
<dbReference type="GO" id="GO:0003677">
    <property type="term" value="F:DNA binding"/>
    <property type="evidence" value="ECO:0007669"/>
    <property type="project" value="UniProtKB-KW"/>
</dbReference>
<comment type="similarity">
    <text evidence="9">Belongs to the CRISPR-associated endonuclease Cas1 family.</text>
</comment>
<proteinExistence type="inferred from homology"/>
<feature type="binding site" evidence="9">
    <location>
        <position position="156"/>
    </location>
    <ligand>
        <name>Mn(2+)</name>
        <dbReference type="ChEBI" id="CHEBI:29035"/>
    </ligand>
</feature>
<dbReference type="Proteomes" id="UP000516361">
    <property type="component" value="Chromosome"/>
</dbReference>
<keyword evidence="4 9" id="KW-0378">Hydrolase</keyword>
<dbReference type="InterPro" id="IPR002729">
    <property type="entry name" value="CRISPR-assoc_Cas1"/>
</dbReference>
<dbReference type="PANTHER" id="PTHR43219:SF1">
    <property type="entry name" value="CRISPR-ASSOCIATED ENDONUCLEASE CAS1"/>
    <property type="match status" value="1"/>
</dbReference>
<evidence type="ECO:0000256" key="2">
    <source>
        <dbReference type="ARBA" id="ARBA00022723"/>
    </source>
</evidence>
<dbReference type="HAMAP" id="MF_01470">
    <property type="entry name" value="Cas1"/>
    <property type="match status" value="1"/>
</dbReference>